<dbReference type="EMBL" id="CAJOBJ010039342">
    <property type="protein sequence ID" value="CAF4317665.1"/>
    <property type="molecule type" value="Genomic_DNA"/>
</dbReference>
<evidence type="ECO:0000313" key="3">
    <source>
        <dbReference type="EMBL" id="CAF4317665.1"/>
    </source>
</evidence>
<name>A0A8S2U0S7_9BILA</name>
<proteinExistence type="predicted"/>
<dbReference type="EMBL" id="CAJOBH010016186">
    <property type="protein sequence ID" value="CAF4191920.1"/>
    <property type="molecule type" value="Genomic_DNA"/>
</dbReference>
<feature type="non-terminal residue" evidence="3">
    <location>
        <position position="1"/>
    </location>
</feature>
<evidence type="ECO:0000313" key="4">
    <source>
        <dbReference type="Proteomes" id="UP000681720"/>
    </source>
</evidence>
<dbReference type="AlphaFoldDB" id="A0A8S2U0S7"/>
<feature type="region of interest" description="Disordered" evidence="1">
    <location>
        <begin position="1"/>
        <end position="27"/>
    </location>
</feature>
<gene>
    <name evidence="2" type="ORF">BYL167_LOCUS23277</name>
    <name evidence="3" type="ORF">GIL414_LOCUS26566</name>
</gene>
<evidence type="ECO:0000256" key="1">
    <source>
        <dbReference type="SAM" id="MobiDB-lite"/>
    </source>
</evidence>
<evidence type="ECO:0000313" key="2">
    <source>
        <dbReference type="EMBL" id="CAF4191920.1"/>
    </source>
</evidence>
<accession>A0A8S2U0S7</accession>
<comment type="caution">
    <text evidence="3">The sequence shown here is derived from an EMBL/GenBank/DDBJ whole genome shotgun (WGS) entry which is preliminary data.</text>
</comment>
<protein>
    <submittedName>
        <fullName evidence="3">Uncharacterized protein</fullName>
    </submittedName>
</protein>
<dbReference type="Proteomes" id="UP000681967">
    <property type="component" value="Unassembled WGS sequence"/>
</dbReference>
<reference evidence="3" key="1">
    <citation type="submission" date="2021-02" db="EMBL/GenBank/DDBJ databases">
        <authorList>
            <person name="Nowell W R."/>
        </authorList>
    </citation>
    <scope>NUCLEOTIDE SEQUENCE</scope>
</reference>
<sequence length="61" mass="6434">VSSAPTTTQTSITTNTTPTTIATTTHDSHNMPVINTQRMVNGSVTLNGHYQTNAALSSVFI</sequence>
<organism evidence="3 4">
    <name type="scientific">Rotaria magnacalcarata</name>
    <dbReference type="NCBI Taxonomy" id="392030"/>
    <lineage>
        <taxon>Eukaryota</taxon>
        <taxon>Metazoa</taxon>
        <taxon>Spiralia</taxon>
        <taxon>Gnathifera</taxon>
        <taxon>Rotifera</taxon>
        <taxon>Eurotatoria</taxon>
        <taxon>Bdelloidea</taxon>
        <taxon>Philodinida</taxon>
        <taxon>Philodinidae</taxon>
        <taxon>Rotaria</taxon>
    </lineage>
</organism>
<feature type="compositionally biased region" description="Low complexity" evidence="1">
    <location>
        <begin position="1"/>
        <end position="25"/>
    </location>
</feature>
<dbReference type="Proteomes" id="UP000681720">
    <property type="component" value="Unassembled WGS sequence"/>
</dbReference>